<dbReference type="Proteomes" id="UP001652628">
    <property type="component" value="Chromosome 2L"/>
</dbReference>
<evidence type="ECO:0000256" key="2">
    <source>
        <dbReference type="SAM" id="SignalP"/>
    </source>
</evidence>
<dbReference type="AlphaFoldDB" id="A0AB39ZKU5"/>
<evidence type="ECO:0000313" key="3">
    <source>
        <dbReference type="Proteomes" id="UP001652628"/>
    </source>
</evidence>
<feature type="compositionally biased region" description="Basic and acidic residues" evidence="1">
    <location>
        <begin position="266"/>
        <end position="275"/>
    </location>
</feature>
<feature type="region of interest" description="Disordered" evidence="1">
    <location>
        <begin position="208"/>
        <end position="232"/>
    </location>
</feature>
<proteinExistence type="predicted"/>
<feature type="chain" id="PRO_5047236818" evidence="2">
    <location>
        <begin position="23"/>
        <end position="315"/>
    </location>
</feature>
<organism evidence="3 4">
    <name type="scientific">Drosophila suzukii</name>
    <name type="common">Spotted-wing drosophila fruit fly</name>
    <dbReference type="NCBI Taxonomy" id="28584"/>
    <lineage>
        <taxon>Eukaryota</taxon>
        <taxon>Metazoa</taxon>
        <taxon>Ecdysozoa</taxon>
        <taxon>Arthropoda</taxon>
        <taxon>Hexapoda</taxon>
        <taxon>Insecta</taxon>
        <taxon>Pterygota</taxon>
        <taxon>Neoptera</taxon>
        <taxon>Endopterygota</taxon>
        <taxon>Diptera</taxon>
        <taxon>Brachycera</taxon>
        <taxon>Muscomorpha</taxon>
        <taxon>Ephydroidea</taxon>
        <taxon>Drosophilidae</taxon>
        <taxon>Drosophila</taxon>
        <taxon>Sophophora</taxon>
    </lineage>
</organism>
<feature type="signal peptide" evidence="2">
    <location>
        <begin position="1"/>
        <end position="22"/>
    </location>
</feature>
<feature type="compositionally biased region" description="Polar residues" evidence="1">
    <location>
        <begin position="214"/>
        <end position="232"/>
    </location>
</feature>
<keyword evidence="2" id="KW-0732">Signal</keyword>
<gene>
    <name evidence="4" type="primary">LOC108015863</name>
</gene>
<reference evidence="4" key="2">
    <citation type="submission" date="2025-08" db="UniProtKB">
        <authorList>
            <consortium name="RefSeq"/>
        </authorList>
    </citation>
    <scope>IDENTIFICATION</scope>
</reference>
<reference evidence="3" key="1">
    <citation type="submission" date="2025-05" db="UniProtKB">
        <authorList>
            <consortium name="RefSeq"/>
        </authorList>
    </citation>
    <scope>NUCLEOTIDE SEQUENCE [LARGE SCALE GENOMIC DNA]</scope>
</reference>
<evidence type="ECO:0000313" key="4">
    <source>
        <dbReference type="RefSeq" id="XP_016937934.3"/>
    </source>
</evidence>
<accession>A0AB39ZKU5</accession>
<evidence type="ECO:0000256" key="1">
    <source>
        <dbReference type="SAM" id="MobiDB-lite"/>
    </source>
</evidence>
<feature type="region of interest" description="Disordered" evidence="1">
    <location>
        <begin position="266"/>
        <end position="306"/>
    </location>
</feature>
<name>A0AB39ZKU5_DROSZ</name>
<protein>
    <submittedName>
        <fullName evidence="4">Uncharacterized protein</fullName>
    </submittedName>
</protein>
<sequence>MRKVLIFFLLGVALQRTTVVSAQDSTCSDEFKRITGFLETQLQSFGETLNNRLSSFENRLTQSECSRKSTIYNGRFPIFDYGSRVKSIFNDFIEIYDAMMEERKGEKGENSERITESPKSIQNRLKETLEDLRKLDRISATESTTVPFDWEENLKLNISELITYYDNMVKGVTPHSGSSLDSQVYTTEELDKLIQYMEEQYDKMLEDEKKAEQEITSTEGSTAPESTTDSNNNIAYESVLSPDFNVTALIEQFKIWSEENKMKQKLMDKEFKGNNEETTTENTSRDDTSTDVSPDYSEKSTKSVETSKWLLIERV</sequence>
<dbReference type="RefSeq" id="XP_016937934.3">
    <property type="nucleotide sequence ID" value="XM_017082445.4"/>
</dbReference>
<keyword evidence="3" id="KW-1185">Reference proteome</keyword>
<dbReference type="GeneID" id="108015863"/>